<dbReference type="AlphaFoldDB" id="A0A068TGF0"/>
<dbReference type="Gene3D" id="3.40.50.150">
    <property type="entry name" value="Vaccinia Virus protein VP39"/>
    <property type="match status" value="1"/>
</dbReference>
<protein>
    <submittedName>
        <fullName evidence="2">Methylase involved in ubiquinone/menaquinone biosynthesis</fullName>
    </submittedName>
</protein>
<dbReference type="eggNOG" id="COG2226">
    <property type="taxonomic scope" value="Bacteria"/>
</dbReference>
<dbReference type="SUPFAM" id="SSF53335">
    <property type="entry name" value="S-adenosyl-L-methionine-dependent methyltransferases"/>
    <property type="match status" value="1"/>
</dbReference>
<dbReference type="PANTHER" id="PTHR43591">
    <property type="entry name" value="METHYLTRANSFERASE"/>
    <property type="match status" value="1"/>
</dbReference>
<geneLocation type="plasmid" evidence="3">
    <name>II</name>
</geneLocation>
<dbReference type="HOGENOM" id="CLU_917747_0_0_5"/>
<feature type="domain" description="Methyltransferase" evidence="1">
    <location>
        <begin position="44"/>
        <end position="138"/>
    </location>
</feature>
<dbReference type="CDD" id="cd02440">
    <property type="entry name" value="AdoMet_MTases"/>
    <property type="match status" value="1"/>
</dbReference>
<dbReference type="RefSeq" id="WP_040124567.1">
    <property type="nucleotide sequence ID" value="NZ_HG938356.1"/>
</dbReference>
<accession>A0A068TGF0</accession>
<evidence type="ECO:0000313" key="2">
    <source>
        <dbReference type="EMBL" id="CDN57433.1"/>
    </source>
</evidence>
<sequence>MKTLSSQDYYFSIVAALKQKNVPPGGEAMMEAILAAIPGGSRKIVDFGCNTGWISRRVARAFPQVEVIGVDENPSIIEVAREVARLEDSTAVFSRTDTVALPDLISEADVIICGGSAAFFDRPLDLYRMVARCLRPGGLLMDCHYVYDADVPPSLRQEEKEMFGLGWTPDGLNDIVSVHEDAGFSVGKIKRLPRFHFEDSAGARVARHILHAVPKMQELAEAMAKRRRLISKLAHHRHPYLLIARTGEQIVAEGVTPRERTEVPMAFDAVTSNRHVSARRPIVARRSFWREAARAVSLQGAYP</sequence>
<dbReference type="EMBL" id="HG938356">
    <property type="protein sequence ID" value="CDN57433.1"/>
    <property type="molecule type" value="Genomic_DNA"/>
</dbReference>
<dbReference type="GO" id="GO:0032259">
    <property type="term" value="P:methylation"/>
    <property type="evidence" value="ECO:0007669"/>
    <property type="project" value="UniProtKB-KW"/>
</dbReference>
<reference evidence="3" key="1">
    <citation type="journal article" date="2014" name="BMC Genomics">
        <title>Genome sequencing of two Neorhizobium galegae strains reveals a noeT gene responsible for the unusual acetylation of the nodulation factors.</title>
        <authorList>
            <person name="Osterman J."/>
            <person name="Marsh J."/>
            <person name="Laine P.K."/>
            <person name="Zeng Z."/>
            <person name="Alatalo E."/>
            <person name="Sullivan J.T."/>
            <person name="Young J.P."/>
            <person name="Thomas-Oates J."/>
            <person name="Paulin L."/>
            <person name="Lindstrom K."/>
        </authorList>
    </citation>
    <scope>NUCLEOTIDE SEQUENCE [LARGE SCALE GENOMIC DNA]</scope>
    <source>
        <strain evidence="3">HAMBI 1141</strain>
        <plasmid evidence="3">II</plasmid>
    </source>
</reference>
<dbReference type="InterPro" id="IPR041698">
    <property type="entry name" value="Methyltransf_25"/>
</dbReference>
<gene>
    <name evidence="2" type="ORF">RG1141_PA06010</name>
</gene>
<dbReference type="InterPro" id="IPR029063">
    <property type="entry name" value="SAM-dependent_MTases_sf"/>
</dbReference>
<dbReference type="Pfam" id="PF13649">
    <property type="entry name" value="Methyltransf_25"/>
    <property type="match status" value="1"/>
</dbReference>
<keyword evidence="2" id="KW-0614">Plasmid</keyword>
<dbReference type="Proteomes" id="UP000028186">
    <property type="component" value="Plasmid pHAMBI1141a"/>
</dbReference>
<proteinExistence type="predicted"/>
<dbReference type="GO" id="GO:0008168">
    <property type="term" value="F:methyltransferase activity"/>
    <property type="evidence" value="ECO:0007669"/>
    <property type="project" value="UniProtKB-KW"/>
</dbReference>
<keyword evidence="2" id="KW-0489">Methyltransferase</keyword>
<evidence type="ECO:0000313" key="3">
    <source>
        <dbReference type="Proteomes" id="UP000028186"/>
    </source>
</evidence>
<keyword evidence="2" id="KW-0808">Transferase</keyword>
<name>A0A068TGF0_NEOGA</name>
<keyword evidence="2" id="KW-0830">Ubiquinone</keyword>
<dbReference type="KEGG" id="ngl:RG1141_PA06010"/>
<organism evidence="2 3">
    <name type="scientific">Neorhizobium galegae bv. officinalis bv. officinalis str. HAMBI 1141</name>
    <dbReference type="NCBI Taxonomy" id="1028801"/>
    <lineage>
        <taxon>Bacteria</taxon>
        <taxon>Pseudomonadati</taxon>
        <taxon>Pseudomonadota</taxon>
        <taxon>Alphaproteobacteria</taxon>
        <taxon>Hyphomicrobiales</taxon>
        <taxon>Rhizobiaceae</taxon>
        <taxon>Rhizobium/Agrobacterium group</taxon>
        <taxon>Neorhizobium</taxon>
    </lineage>
</organism>
<evidence type="ECO:0000259" key="1">
    <source>
        <dbReference type="Pfam" id="PF13649"/>
    </source>
</evidence>
<dbReference type="PATRIC" id="fig|1028801.3.peg.5199"/>